<dbReference type="Proteomes" id="UP000193144">
    <property type="component" value="Unassembled WGS sequence"/>
</dbReference>
<gene>
    <name evidence="1" type="ORF">BCR34DRAFT_595051</name>
</gene>
<reference evidence="1 2" key="1">
    <citation type="submission" date="2016-07" db="EMBL/GenBank/DDBJ databases">
        <title>Pervasive Adenine N6-methylation of Active Genes in Fungi.</title>
        <authorList>
            <consortium name="DOE Joint Genome Institute"/>
            <person name="Mondo S.J."/>
            <person name="Dannebaum R.O."/>
            <person name="Kuo R.C."/>
            <person name="Labutti K."/>
            <person name="Haridas S."/>
            <person name="Kuo A."/>
            <person name="Salamov A."/>
            <person name="Ahrendt S.R."/>
            <person name="Lipzen A."/>
            <person name="Sullivan W."/>
            <person name="Andreopoulos W.B."/>
            <person name="Clum A."/>
            <person name="Lindquist E."/>
            <person name="Daum C."/>
            <person name="Ramamoorthy G.K."/>
            <person name="Gryganskyi A."/>
            <person name="Culley D."/>
            <person name="Magnuson J.K."/>
            <person name="James T.Y."/>
            <person name="O'Malley M.A."/>
            <person name="Stajich J.E."/>
            <person name="Spatafora J.W."/>
            <person name="Visel A."/>
            <person name="Grigoriev I.V."/>
        </authorList>
    </citation>
    <scope>NUCLEOTIDE SEQUENCE [LARGE SCALE GENOMIC DNA]</scope>
    <source>
        <strain evidence="1 2">CBS 115471</strain>
    </source>
</reference>
<sequence length="165" mass="17962">MEANGTVSLGHARQSSSMDRCMLTVLLRADLESPQMRGETIFRCKHSRSGTAFFQQGSHNAIANQILRSPLARPSLDSIRRSSVTVPTNDPLFRVPLAHAKKRHSVVRLKARQDNGTDRVYLFQQGRRNNALIGGGKTGISALSCCGLSYVLSGTHSIVASQSLT</sequence>
<evidence type="ECO:0000313" key="1">
    <source>
        <dbReference type="EMBL" id="ORX91108.1"/>
    </source>
</evidence>
<accession>A0A1Y1XZF9</accession>
<name>A0A1Y1XZF9_9PLEO</name>
<proteinExistence type="predicted"/>
<evidence type="ECO:0000313" key="2">
    <source>
        <dbReference type="Proteomes" id="UP000193144"/>
    </source>
</evidence>
<organism evidence="1 2">
    <name type="scientific">Clohesyomyces aquaticus</name>
    <dbReference type="NCBI Taxonomy" id="1231657"/>
    <lineage>
        <taxon>Eukaryota</taxon>
        <taxon>Fungi</taxon>
        <taxon>Dikarya</taxon>
        <taxon>Ascomycota</taxon>
        <taxon>Pezizomycotina</taxon>
        <taxon>Dothideomycetes</taxon>
        <taxon>Pleosporomycetidae</taxon>
        <taxon>Pleosporales</taxon>
        <taxon>Lindgomycetaceae</taxon>
        <taxon>Clohesyomyces</taxon>
    </lineage>
</organism>
<dbReference type="AlphaFoldDB" id="A0A1Y1XZF9"/>
<keyword evidence="2" id="KW-1185">Reference proteome</keyword>
<protein>
    <submittedName>
        <fullName evidence="1">Uncharacterized protein</fullName>
    </submittedName>
</protein>
<comment type="caution">
    <text evidence="1">The sequence shown here is derived from an EMBL/GenBank/DDBJ whole genome shotgun (WGS) entry which is preliminary data.</text>
</comment>
<dbReference type="EMBL" id="MCFA01000490">
    <property type="protein sequence ID" value="ORX91108.1"/>
    <property type="molecule type" value="Genomic_DNA"/>
</dbReference>